<evidence type="ECO:0000259" key="7">
    <source>
        <dbReference type="Pfam" id="PF12832"/>
    </source>
</evidence>
<evidence type="ECO:0000256" key="5">
    <source>
        <dbReference type="ARBA" id="ARBA00023136"/>
    </source>
</evidence>
<sequence>MVLDSINKRLVPMKAHYFLFNAGTAPVVPFLPTYARQLGFSAFAVGTLYTVLPVAGMLAKPACGAIADRLRLHKSFFLAAIAVTAVAFLATGFIPETSSPPLTSAHLDCGTQTNLMVCGKYAQCAVSRLESDTSNMTVDCYVYCDPSKGDKGWTELCDSWNITQYCYTKDISSTYSFEKSPLGPPSSDTDKRDENKSFVNHLEFVAKVPIRHTLQVESCLYLRMSSVEFSSGSHVPVCNHVVREKCKISCDNQEVAEAITGIQQEPDSGEDTDPWSPSDSYQFWLFSTLLLISWIGMAVTVSIGDAICFEMLGDKPGDYGRQRLWGAFGWGIFSALAGFLVDQWSKGKTQKNYSPVFYLSLALLLADLISSTRLKHSEKKMSASILRDIGRLFTEFRVVIFLIWCAAIGLCTGVLWQHLEELASKMDTCAVTDWVKTLEGLVMAIQCFGGEIPFFFLSGKILNKLGHVNTMTLVLLAFGVRMILYSFLVNPWYALPIELLNGLTFGLAYSTMASYASIVAPPGTEATVQGLVGATFEGVGVSLGSLIGGTLLTEYGGSITFRAFGIGALCAFLLHGAVNFFCFRCSNSPHPREFQKAAGFGETTHYSSPSEAVRILNFGEGRSDSRPILMSPT</sequence>
<feature type="domain" description="Major facilitator superfamily associated" evidence="7">
    <location>
        <begin position="12"/>
        <end position="563"/>
    </location>
</feature>
<evidence type="ECO:0000256" key="3">
    <source>
        <dbReference type="ARBA" id="ARBA00022692"/>
    </source>
</evidence>
<proteinExistence type="inferred from homology"/>
<feature type="transmembrane region" description="Helical" evidence="6">
    <location>
        <begin position="499"/>
        <end position="519"/>
    </location>
</feature>
<feature type="transmembrane region" description="Helical" evidence="6">
    <location>
        <begin position="441"/>
        <end position="459"/>
    </location>
</feature>
<evidence type="ECO:0000256" key="4">
    <source>
        <dbReference type="ARBA" id="ARBA00022989"/>
    </source>
</evidence>
<feature type="transmembrane region" description="Helical" evidence="6">
    <location>
        <begin position="324"/>
        <end position="344"/>
    </location>
</feature>
<evidence type="ECO:0000313" key="9">
    <source>
        <dbReference type="Proteomes" id="UP000792457"/>
    </source>
</evidence>
<dbReference type="GO" id="GO:0016020">
    <property type="term" value="C:membrane"/>
    <property type="evidence" value="ECO:0007669"/>
    <property type="project" value="UniProtKB-SubCell"/>
</dbReference>
<gene>
    <name evidence="8" type="ORF">J437_LFUL007371</name>
</gene>
<dbReference type="OrthoDB" id="515887at2759"/>
<dbReference type="Proteomes" id="UP000792457">
    <property type="component" value="Unassembled WGS sequence"/>
</dbReference>
<evidence type="ECO:0000256" key="6">
    <source>
        <dbReference type="SAM" id="Phobius"/>
    </source>
</evidence>
<keyword evidence="3 6" id="KW-0812">Transmembrane</keyword>
<dbReference type="InterPro" id="IPR051717">
    <property type="entry name" value="MFS_MFSD6"/>
</dbReference>
<evidence type="ECO:0000313" key="8">
    <source>
        <dbReference type="EMBL" id="KAG8226489.1"/>
    </source>
</evidence>
<evidence type="ECO:0000256" key="1">
    <source>
        <dbReference type="ARBA" id="ARBA00004141"/>
    </source>
</evidence>
<dbReference type="PANTHER" id="PTHR16172:SF30">
    <property type="entry name" value="SUGAR BABY, ISOFORM C"/>
    <property type="match status" value="1"/>
</dbReference>
<keyword evidence="9" id="KW-1185">Reference proteome</keyword>
<feature type="transmembrane region" description="Helical" evidence="6">
    <location>
        <begin position="395"/>
        <end position="416"/>
    </location>
</feature>
<dbReference type="PANTHER" id="PTHR16172">
    <property type="entry name" value="MAJOR FACILITATOR SUPERFAMILY DOMAIN-CONTAINING PROTEIN 6-LIKE"/>
    <property type="match status" value="1"/>
</dbReference>
<dbReference type="EMBL" id="KZ308284">
    <property type="protein sequence ID" value="KAG8226489.1"/>
    <property type="molecule type" value="Genomic_DNA"/>
</dbReference>
<evidence type="ECO:0000256" key="2">
    <source>
        <dbReference type="ARBA" id="ARBA00005241"/>
    </source>
</evidence>
<reference evidence="8" key="2">
    <citation type="submission" date="2017-10" db="EMBL/GenBank/DDBJ databases">
        <title>Ladona fulva Genome sequencing and assembly.</title>
        <authorList>
            <person name="Murali S."/>
            <person name="Richards S."/>
            <person name="Bandaranaike D."/>
            <person name="Bellair M."/>
            <person name="Blankenburg K."/>
            <person name="Chao H."/>
            <person name="Dinh H."/>
            <person name="Doddapaneni H."/>
            <person name="Dugan-Rocha S."/>
            <person name="Elkadiri S."/>
            <person name="Gnanaolivu R."/>
            <person name="Hernandez B."/>
            <person name="Skinner E."/>
            <person name="Javaid M."/>
            <person name="Lee S."/>
            <person name="Li M."/>
            <person name="Ming W."/>
            <person name="Munidasa M."/>
            <person name="Muniz J."/>
            <person name="Nguyen L."/>
            <person name="Hughes D."/>
            <person name="Osuji N."/>
            <person name="Pu L.-L."/>
            <person name="Puazo M."/>
            <person name="Qu C."/>
            <person name="Quiroz J."/>
            <person name="Raj R."/>
            <person name="Weissenberger G."/>
            <person name="Xin Y."/>
            <person name="Zou X."/>
            <person name="Han Y."/>
            <person name="Worley K."/>
            <person name="Muzny D."/>
            <person name="Gibbs R."/>
        </authorList>
    </citation>
    <scope>NUCLEOTIDE SEQUENCE</scope>
    <source>
        <strain evidence="8">Sampled in the wild</strain>
    </source>
</reference>
<dbReference type="AlphaFoldDB" id="A0A8K0P0B5"/>
<feature type="transmembrane region" description="Helical" evidence="6">
    <location>
        <begin position="283"/>
        <end position="312"/>
    </location>
</feature>
<dbReference type="InterPro" id="IPR024989">
    <property type="entry name" value="MFS_assoc_dom"/>
</dbReference>
<dbReference type="Gene3D" id="1.20.1250.20">
    <property type="entry name" value="MFS general substrate transporter like domains"/>
    <property type="match status" value="3"/>
</dbReference>
<name>A0A8K0P0B5_LADFU</name>
<dbReference type="CDD" id="cd17335">
    <property type="entry name" value="MFS_MFSD6"/>
    <property type="match status" value="1"/>
</dbReference>
<comment type="similarity">
    <text evidence="2">Belongs to the major facilitator superfamily. MFSD6 family.</text>
</comment>
<dbReference type="SUPFAM" id="SSF103473">
    <property type="entry name" value="MFS general substrate transporter"/>
    <property type="match status" value="1"/>
</dbReference>
<comment type="caution">
    <text evidence="8">The sequence shown here is derived from an EMBL/GenBank/DDBJ whole genome shotgun (WGS) entry which is preliminary data.</text>
</comment>
<reference evidence="8" key="1">
    <citation type="submission" date="2013-04" db="EMBL/GenBank/DDBJ databases">
        <authorList>
            <person name="Qu J."/>
            <person name="Murali S.C."/>
            <person name="Bandaranaike D."/>
            <person name="Bellair M."/>
            <person name="Blankenburg K."/>
            <person name="Chao H."/>
            <person name="Dinh H."/>
            <person name="Doddapaneni H."/>
            <person name="Downs B."/>
            <person name="Dugan-Rocha S."/>
            <person name="Elkadiri S."/>
            <person name="Gnanaolivu R.D."/>
            <person name="Hernandez B."/>
            <person name="Javaid M."/>
            <person name="Jayaseelan J.C."/>
            <person name="Lee S."/>
            <person name="Li M."/>
            <person name="Ming W."/>
            <person name="Munidasa M."/>
            <person name="Muniz J."/>
            <person name="Nguyen L."/>
            <person name="Ongeri F."/>
            <person name="Osuji N."/>
            <person name="Pu L.-L."/>
            <person name="Puazo M."/>
            <person name="Qu C."/>
            <person name="Quiroz J."/>
            <person name="Raj R."/>
            <person name="Weissenberger G."/>
            <person name="Xin Y."/>
            <person name="Zou X."/>
            <person name="Han Y."/>
            <person name="Richards S."/>
            <person name="Worley K."/>
            <person name="Muzny D."/>
            <person name="Gibbs R."/>
        </authorList>
    </citation>
    <scope>NUCLEOTIDE SEQUENCE</scope>
    <source>
        <strain evidence="8">Sampled in the wild</strain>
    </source>
</reference>
<comment type="subcellular location">
    <subcellularLocation>
        <location evidence="1">Membrane</location>
        <topology evidence="1">Multi-pass membrane protein</topology>
    </subcellularLocation>
</comment>
<organism evidence="8 9">
    <name type="scientific">Ladona fulva</name>
    <name type="common">Scarce chaser dragonfly</name>
    <name type="synonym">Libellula fulva</name>
    <dbReference type="NCBI Taxonomy" id="123851"/>
    <lineage>
        <taxon>Eukaryota</taxon>
        <taxon>Metazoa</taxon>
        <taxon>Ecdysozoa</taxon>
        <taxon>Arthropoda</taxon>
        <taxon>Hexapoda</taxon>
        <taxon>Insecta</taxon>
        <taxon>Pterygota</taxon>
        <taxon>Palaeoptera</taxon>
        <taxon>Odonata</taxon>
        <taxon>Epiprocta</taxon>
        <taxon>Anisoptera</taxon>
        <taxon>Libelluloidea</taxon>
        <taxon>Libellulidae</taxon>
        <taxon>Ladona</taxon>
    </lineage>
</organism>
<keyword evidence="5 6" id="KW-0472">Membrane</keyword>
<feature type="transmembrane region" description="Helical" evidence="6">
    <location>
        <begin position="40"/>
        <end position="63"/>
    </location>
</feature>
<keyword evidence="4 6" id="KW-1133">Transmembrane helix</keyword>
<feature type="transmembrane region" description="Helical" evidence="6">
    <location>
        <begin position="559"/>
        <end position="582"/>
    </location>
</feature>
<dbReference type="InterPro" id="IPR036259">
    <property type="entry name" value="MFS_trans_sf"/>
</dbReference>
<feature type="transmembrane region" description="Helical" evidence="6">
    <location>
        <begin position="471"/>
        <end position="493"/>
    </location>
</feature>
<feature type="transmembrane region" description="Helical" evidence="6">
    <location>
        <begin position="356"/>
        <end position="374"/>
    </location>
</feature>
<protein>
    <recommendedName>
        <fullName evidence="7">Major facilitator superfamily associated domain-containing protein</fullName>
    </recommendedName>
</protein>
<feature type="transmembrane region" description="Helical" evidence="6">
    <location>
        <begin position="531"/>
        <end position="553"/>
    </location>
</feature>
<dbReference type="Pfam" id="PF12832">
    <property type="entry name" value="MFS_1_like"/>
    <property type="match status" value="1"/>
</dbReference>
<feature type="transmembrane region" description="Helical" evidence="6">
    <location>
        <begin position="75"/>
        <end position="94"/>
    </location>
</feature>
<accession>A0A8K0P0B5</accession>